<dbReference type="OrthoDB" id="7584480at2"/>
<proteinExistence type="predicted"/>
<name>A0A081XY39_STRTO</name>
<dbReference type="RefSeq" id="WP_037928811.1">
    <property type="nucleotide sequence ID" value="NZ_JBFADL010000017.1"/>
</dbReference>
<keyword evidence="3" id="KW-1185">Reference proteome</keyword>
<accession>A0A081XY39</accession>
<dbReference type="Pfam" id="PF03621">
    <property type="entry name" value="MbtH"/>
    <property type="match status" value="1"/>
</dbReference>
<dbReference type="InterPro" id="IPR037407">
    <property type="entry name" value="MLP_fam"/>
</dbReference>
<dbReference type="STRING" id="55952.BU52_05400"/>
<evidence type="ECO:0000313" key="3">
    <source>
        <dbReference type="Proteomes" id="UP000028341"/>
    </source>
</evidence>
<dbReference type="GO" id="GO:0005829">
    <property type="term" value="C:cytosol"/>
    <property type="evidence" value="ECO:0007669"/>
    <property type="project" value="TreeGrafter"/>
</dbReference>
<sequence length="79" mass="8900">MSSSFEETDGNYHVLLNDEEQYSMWPASVDVPAGWRIALNDAKHQDCLAFMENNWTDMRPRSLRSAMASTTGARSANES</sequence>
<reference evidence="2 3" key="1">
    <citation type="submission" date="2014-02" db="EMBL/GenBank/DDBJ databases">
        <title>The genome announcement of Streptomyces toyocaensis NRRL15009.</title>
        <authorList>
            <person name="Hong H.-J."/>
            <person name="Kwun M.J."/>
        </authorList>
    </citation>
    <scope>NUCLEOTIDE SEQUENCE [LARGE SCALE GENOMIC DNA]</scope>
    <source>
        <strain evidence="2 3">NRRL 15009</strain>
    </source>
</reference>
<feature type="domain" description="MbtH-like" evidence="1">
    <location>
        <begin position="3"/>
        <end position="53"/>
    </location>
</feature>
<dbReference type="InterPro" id="IPR005153">
    <property type="entry name" value="MbtH-like_dom"/>
</dbReference>
<dbReference type="GO" id="GO:0019290">
    <property type="term" value="P:siderophore biosynthetic process"/>
    <property type="evidence" value="ECO:0007669"/>
    <property type="project" value="TreeGrafter"/>
</dbReference>
<dbReference type="PANTHER" id="PTHR38444:SF1">
    <property type="entry name" value="ENTEROBACTIN BIOSYNTHESIS PROTEIN YBDZ"/>
    <property type="match status" value="1"/>
</dbReference>
<dbReference type="eggNOG" id="COG3251">
    <property type="taxonomic scope" value="Bacteria"/>
</dbReference>
<evidence type="ECO:0000313" key="2">
    <source>
        <dbReference type="EMBL" id="KES08462.1"/>
    </source>
</evidence>
<organism evidence="2 3">
    <name type="scientific">Streptomyces toyocaensis</name>
    <dbReference type="NCBI Taxonomy" id="55952"/>
    <lineage>
        <taxon>Bacteria</taxon>
        <taxon>Bacillati</taxon>
        <taxon>Actinomycetota</taxon>
        <taxon>Actinomycetes</taxon>
        <taxon>Kitasatosporales</taxon>
        <taxon>Streptomycetaceae</taxon>
        <taxon>Streptomyces</taxon>
    </lineage>
</organism>
<dbReference type="Gene3D" id="3.90.820.10">
    <property type="entry name" value="Structural Genomics, Unknown Function 30-nov-00 1gh9 Mol_id"/>
    <property type="match status" value="1"/>
</dbReference>
<dbReference type="AlphaFoldDB" id="A0A081XY39"/>
<dbReference type="EMBL" id="JFCB01000002">
    <property type="protein sequence ID" value="KES08462.1"/>
    <property type="molecule type" value="Genomic_DNA"/>
</dbReference>
<gene>
    <name evidence="2" type="ORF">BU52_05400</name>
</gene>
<evidence type="ECO:0000259" key="1">
    <source>
        <dbReference type="SMART" id="SM00923"/>
    </source>
</evidence>
<protein>
    <recommendedName>
        <fullName evidence="1">MbtH-like domain-containing protein</fullName>
    </recommendedName>
</protein>
<dbReference type="SMART" id="SM00923">
    <property type="entry name" value="MbtH"/>
    <property type="match status" value="1"/>
</dbReference>
<dbReference type="PANTHER" id="PTHR38444">
    <property type="entry name" value="ENTEROBACTIN BIOSYNTHESIS PROTEIN YBDZ"/>
    <property type="match status" value="1"/>
</dbReference>
<dbReference type="Proteomes" id="UP000028341">
    <property type="component" value="Unassembled WGS sequence"/>
</dbReference>
<dbReference type="InterPro" id="IPR038020">
    <property type="entry name" value="MbtH-like_sf"/>
</dbReference>
<comment type="caution">
    <text evidence="2">The sequence shown here is derived from an EMBL/GenBank/DDBJ whole genome shotgun (WGS) entry which is preliminary data.</text>
</comment>
<dbReference type="SUPFAM" id="SSF160582">
    <property type="entry name" value="MbtH-like"/>
    <property type="match status" value="1"/>
</dbReference>